<proteinExistence type="predicted"/>
<organism evidence="2">
    <name type="scientific">Candidatus Kentrum eta</name>
    <dbReference type="NCBI Taxonomy" id="2126337"/>
    <lineage>
        <taxon>Bacteria</taxon>
        <taxon>Pseudomonadati</taxon>
        <taxon>Pseudomonadota</taxon>
        <taxon>Gammaproteobacteria</taxon>
        <taxon>Candidatus Kentrum</taxon>
    </lineage>
</organism>
<feature type="region of interest" description="Disordered" evidence="1">
    <location>
        <begin position="1"/>
        <end position="89"/>
    </location>
</feature>
<evidence type="ECO:0000313" key="4">
    <source>
        <dbReference type="EMBL" id="VFK04816.1"/>
    </source>
</evidence>
<evidence type="ECO:0000313" key="3">
    <source>
        <dbReference type="EMBL" id="VFJ92264.1"/>
    </source>
</evidence>
<dbReference type="EMBL" id="CAADFI010000027">
    <property type="protein sequence ID" value="VFJ92264.1"/>
    <property type="molecule type" value="Genomic_DNA"/>
</dbReference>
<gene>
    <name evidence="2" type="ORF">BECKH772A_GA0070896_100372</name>
    <name evidence="3" type="ORF">BECKH772B_GA0070898_100279</name>
    <name evidence="4" type="ORF">BECKH772C_GA0070978_102102</name>
</gene>
<name>A0A450UHI2_9GAMM</name>
<dbReference type="EMBL" id="CAADFG010000037">
    <property type="protein sequence ID" value="VFJ91984.1"/>
    <property type="molecule type" value="Genomic_DNA"/>
</dbReference>
<accession>A0A450UHI2</accession>
<protein>
    <submittedName>
        <fullName evidence="2">Uncharacterized protein</fullName>
    </submittedName>
</protein>
<evidence type="ECO:0000256" key="1">
    <source>
        <dbReference type="SAM" id="MobiDB-lite"/>
    </source>
</evidence>
<feature type="region of interest" description="Disordered" evidence="1">
    <location>
        <begin position="154"/>
        <end position="173"/>
    </location>
</feature>
<dbReference type="AlphaFoldDB" id="A0A450UHI2"/>
<sequence>MMGTASEAPASDAVPILQPRRAVSPVDHPLRSFRLAPPDKSRPLETPGETLPWHPCSRPQLGPNGTCQPRFGSHPAEHEPNNPKGVSEKSPVYRVGPRIAAHCVAQGPGLVRIRASCPSLHAPQCHASVASCAPSLITIGLPPGDDREFLDTLPRASDKPENRTGFRGRGDSAGKAAIVTPPFMFRLCSPRLPC</sequence>
<reference evidence="2" key="1">
    <citation type="submission" date="2019-02" db="EMBL/GenBank/DDBJ databases">
        <authorList>
            <person name="Gruber-Vodicka R. H."/>
            <person name="Seah K. B. B."/>
        </authorList>
    </citation>
    <scope>NUCLEOTIDE SEQUENCE</scope>
    <source>
        <strain evidence="4">BECK_SA2B12</strain>
        <strain evidence="2">BECK_SA2B15</strain>
        <strain evidence="3">BECK_SA2B20</strain>
    </source>
</reference>
<evidence type="ECO:0000313" key="2">
    <source>
        <dbReference type="EMBL" id="VFJ91984.1"/>
    </source>
</evidence>
<dbReference type="EMBL" id="CAADFJ010000210">
    <property type="protein sequence ID" value="VFK04816.1"/>
    <property type="molecule type" value="Genomic_DNA"/>
</dbReference>
<feature type="compositionally biased region" description="Basic and acidic residues" evidence="1">
    <location>
        <begin position="154"/>
        <end position="172"/>
    </location>
</feature>